<dbReference type="OrthoDB" id="9780503at2"/>
<dbReference type="InterPro" id="IPR050377">
    <property type="entry name" value="Radical_SAM_PqqE_MftC-like"/>
</dbReference>
<evidence type="ECO:0000256" key="5">
    <source>
        <dbReference type="ARBA" id="ARBA00023014"/>
    </source>
</evidence>
<dbReference type="AlphaFoldDB" id="A6G8Z4"/>
<dbReference type="SFLD" id="SFLDS00029">
    <property type="entry name" value="Radical_SAM"/>
    <property type="match status" value="1"/>
</dbReference>
<gene>
    <name evidence="6" type="ORF">PPSIR1_14045</name>
</gene>
<keyword evidence="3" id="KW-0479">Metal-binding</keyword>
<dbReference type="Gene3D" id="3.20.20.70">
    <property type="entry name" value="Aldolase class I"/>
    <property type="match status" value="1"/>
</dbReference>
<keyword evidence="4" id="KW-0408">Iron</keyword>
<dbReference type="Proteomes" id="UP000005801">
    <property type="component" value="Unassembled WGS sequence"/>
</dbReference>
<sequence>MAFDLHLNWRGPLASCNYDCPYCPFAKHVSSRAELEADEAALERFVAWCAGQAHRRLSILFTPWGEALIRPHYHRAMVALARLDHVVAVAAQTNLAWRQGWLDALAELPAPRRASFQLWTTYHPGEVELDRFLERCAGLDARGLRYSVGVVGLREHFDAIDALRERLAPGVYLWINAYKSGGPGYYQAGERERLAAIDPLFEINAVRHPSRGQACAAGSTALFVTGEGELRRCHFVDAVLGNLYADDLDALLTPSSTACPTARCGCFIGYVHLDSLGLRQCFGDGLAGRSLLVRG</sequence>
<dbReference type="SUPFAM" id="SSF102114">
    <property type="entry name" value="Radical SAM enzymes"/>
    <property type="match status" value="1"/>
</dbReference>
<dbReference type="InterPro" id="IPR013785">
    <property type="entry name" value="Aldolase_TIM"/>
</dbReference>
<dbReference type="EMBL" id="ABCS01000042">
    <property type="protein sequence ID" value="EDM77680.1"/>
    <property type="molecule type" value="Genomic_DNA"/>
</dbReference>
<proteinExistence type="predicted"/>
<dbReference type="CDD" id="cd01335">
    <property type="entry name" value="Radical_SAM"/>
    <property type="match status" value="1"/>
</dbReference>
<dbReference type="GO" id="GO:0046872">
    <property type="term" value="F:metal ion binding"/>
    <property type="evidence" value="ECO:0007669"/>
    <property type="project" value="UniProtKB-KW"/>
</dbReference>
<protein>
    <submittedName>
        <fullName evidence="6">Radical SAM domain protein</fullName>
    </submittedName>
</protein>
<evidence type="ECO:0000256" key="2">
    <source>
        <dbReference type="ARBA" id="ARBA00022691"/>
    </source>
</evidence>
<reference evidence="6 7" key="1">
    <citation type="submission" date="2007-06" db="EMBL/GenBank/DDBJ databases">
        <authorList>
            <person name="Shimkets L."/>
            <person name="Ferriera S."/>
            <person name="Johnson J."/>
            <person name="Kravitz S."/>
            <person name="Beeson K."/>
            <person name="Sutton G."/>
            <person name="Rogers Y.-H."/>
            <person name="Friedman R."/>
            <person name="Frazier M."/>
            <person name="Venter J.C."/>
        </authorList>
    </citation>
    <scope>NUCLEOTIDE SEQUENCE [LARGE SCALE GENOMIC DNA]</scope>
    <source>
        <strain evidence="6 7">SIR-1</strain>
    </source>
</reference>
<dbReference type="InterPro" id="IPR007197">
    <property type="entry name" value="rSAM"/>
</dbReference>
<accession>A6G8Z4</accession>
<name>A6G8Z4_9BACT</name>
<evidence type="ECO:0000256" key="4">
    <source>
        <dbReference type="ARBA" id="ARBA00023004"/>
    </source>
</evidence>
<dbReference type="InterPro" id="IPR047771">
    <property type="entry name" value="Radical_SAM_STM4011-like"/>
</dbReference>
<keyword evidence="7" id="KW-1185">Reference proteome</keyword>
<dbReference type="GO" id="GO:0051536">
    <property type="term" value="F:iron-sulfur cluster binding"/>
    <property type="evidence" value="ECO:0007669"/>
    <property type="project" value="UniProtKB-KW"/>
</dbReference>
<dbReference type="PANTHER" id="PTHR11228">
    <property type="entry name" value="RADICAL SAM DOMAIN PROTEIN"/>
    <property type="match status" value="1"/>
</dbReference>
<dbReference type="eggNOG" id="COG0641">
    <property type="taxonomic scope" value="Bacteria"/>
</dbReference>
<dbReference type="InterPro" id="IPR058240">
    <property type="entry name" value="rSAM_sf"/>
</dbReference>
<dbReference type="STRING" id="391625.PPSIR1_14045"/>
<dbReference type="NCBIfam" id="NF038073">
    <property type="entry name" value="rSAM_STM4011"/>
    <property type="match status" value="1"/>
</dbReference>
<comment type="cofactor">
    <cofactor evidence="1">
        <name>[4Fe-4S] cluster</name>
        <dbReference type="ChEBI" id="CHEBI:49883"/>
    </cofactor>
</comment>
<dbReference type="RefSeq" id="WP_006973189.1">
    <property type="nucleotide sequence ID" value="NZ_ABCS01000042.1"/>
</dbReference>
<evidence type="ECO:0000256" key="1">
    <source>
        <dbReference type="ARBA" id="ARBA00001966"/>
    </source>
</evidence>
<comment type="caution">
    <text evidence="6">The sequence shown here is derived from an EMBL/GenBank/DDBJ whole genome shotgun (WGS) entry which is preliminary data.</text>
</comment>
<evidence type="ECO:0000256" key="3">
    <source>
        <dbReference type="ARBA" id="ARBA00022723"/>
    </source>
</evidence>
<evidence type="ECO:0000313" key="6">
    <source>
        <dbReference type="EMBL" id="EDM77680.1"/>
    </source>
</evidence>
<organism evidence="6 7">
    <name type="scientific">Plesiocystis pacifica SIR-1</name>
    <dbReference type="NCBI Taxonomy" id="391625"/>
    <lineage>
        <taxon>Bacteria</taxon>
        <taxon>Pseudomonadati</taxon>
        <taxon>Myxococcota</taxon>
        <taxon>Polyangia</taxon>
        <taxon>Nannocystales</taxon>
        <taxon>Nannocystaceae</taxon>
        <taxon>Plesiocystis</taxon>
    </lineage>
</organism>
<keyword evidence="5" id="KW-0411">Iron-sulfur</keyword>
<dbReference type="PANTHER" id="PTHR11228:SF7">
    <property type="entry name" value="PQQA PEPTIDE CYCLASE"/>
    <property type="match status" value="1"/>
</dbReference>
<dbReference type="GO" id="GO:0003824">
    <property type="term" value="F:catalytic activity"/>
    <property type="evidence" value="ECO:0007669"/>
    <property type="project" value="InterPro"/>
</dbReference>
<keyword evidence="2" id="KW-0949">S-adenosyl-L-methionine</keyword>
<evidence type="ECO:0000313" key="7">
    <source>
        <dbReference type="Proteomes" id="UP000005801"/>
    </source>
</evidence>